<protein>
    <submittedName>
        <fullName evidence="1">Uncharacterized protein</fullName>
    </submittedName>
</protein>
<evidence type="ECO:0000313" key="1">
    <source>
        <dbReference type="EMBL" id="TVY46172.1"/>
    </source>
</evidence>
<accession>A0A8H8UJ35</accession>
<evidence type="ECO:0000313" key="2">
    <source>
        <dbReference type="Proteomes" id="UP000443090"/>
    </source>
</evidence>
<organism evidence="1 2">
    <name type="scientific">Lachnellula occidentalis</name>
    <dbReference type="NCBI Taxonomy" id="215460"/>
    <lineage>
        <taxon>Eukaryota</taxon>
        <taxon>Fungi</taxon>
        <taxon>Dikarya</taxon>
        <taxon>Ascomycota</taxon>
        <taxon>Pezizomycotina</taxon>
        <taxon>Leotiomycetes</taxon>
        <taxon>Helotiales</taxon>
        <taxon>Lachnaceae</taxon>
        <taxon>Lachnellula</taxon>
    </lineage>
</organism>
<name>A0A8H8UJ35_9HELO</name>
<dbReference type="PANTHER" id="PTHR35179:SF2">
    <property type="entry name" value="START DOMAIN-CONTAINING PROTEIN"/>
    <property type="match status" value="1"/>
</dbReference>
<sequence length="436" mass="49010">MENGVDILTQGLHLQASCLFSPFGTGERAIDQPPIELTIPHAAPPVTELSGKRKSKKQFFQHRKMIKNAGALLNEVDLSTISKSTSLVDIKDVNFVASYNWSNSDKPVIFVPGCPARWNPPTLPYQVPKDKGQLFIDQNIHRSPSAPFDPFFKALLTMHPNFDMKPIGLVTDRNSLRKLLQFASGKVSRSWRIDVDVVEETMFLSRWEENQILIITGARDSGFGHEFEKAFLSFDANLQESSGHHRIVRYNLGGIESLVRFEVDGYIDNGLGVDDGLSQALSGLHVQNTTNVFGSSPTSEVQVIQRGRLVDNNTILELKSRSAALRLQEKIPQLWISQTNHLFIGRHKEGLVEKEPERLNMDEHFPTWESKNQEHLSTLVGLITEIREIAKKVNGGKCMLVCKMDEKPRVLRVYERTGKTLFLPVGAIEACWGTDN</sequence>
<dbReference type="EMBL" id="QGMI01000166">
    <property type="protein sequence ID" value="TVY46172.1"/>
    <property type="molecule type" value="Genomic_DNA"/>
</dbReference>
<dbReference type="Proteomes" id="UP000443090">
    <property type="component" value="Unassembled WGS sequence"/>
</dbReference>
<keyword evidence="2" id="KW-1185">Reference proteome</keyword>
<dbReference type="AlphaFoldDB" id="A0A8H8UJ35"/>
<comment type="caution">
    <text evidence="1">The sequence shown here is derived from an EMBL/GenBank/DDBJ whole genome shotgun (WGS) entry which is preliminary data.</text>
</comment>
<reference evidence="1 2" key="1">
    <citation type="submission" date="2018-05" db="EMBL/GenBank/DDBJ databases">
        <title>Genome sequencing and assembly of the regulated plant pathogen Lachnellula willkommii and related sister species for the development of diagnostic species identification markers.</title>
        <authorList>
            <person name="Giroux E."/>
            <person name="Bilodeau G."/>
        </authorList>
    </citation>
    <scope>NUCLEOTIDE SEQUENCE [LARGE SCALE GENOMIC DNA]</scope>
    <source>
        <strain evidence="1 2">CBS 160.35</strain>
    </source>
</reference>
<dbReference type="PANTHER" id="PTHR35179">
    <property type="entry name" value="PROTEIN CBG02620"/>
    <property type="match status" value="1"/>
</dbReference>
<gene>
    <name evidence="1" type="ORF">LOCC1_G004319</name>
</gene>
<proteinExistence type="predicted"/>
<dbReference type="OrthoDB" id="420564at2759"/>